<keyword evidence="2" id="KW-1185">Reference proteome</keyword>
<organism evidence="1 2">
    <name type="scientific">Camellia lanceoleosa</name>
    <dbReference type="NCBI Taxonomy" id="1840588"/>
    <lineage>
        <taxon>Eukaryota</taxon>
        <taxon>Viridiplantae</taxon>
        <taxon>Streptophyta</taxon>
        <taxon>Embryophyta</taxon>
        <taxon>Tracheophyta</taxon>
        <taxon>Spermatophyta</taxon>
        <taxon>Magnoliopsida</taxon>
        <taxon>eudicotyledons</taxon>
        <taxon>Gunneridae</taxon>
        <taxon>Pentapetalae</taxon>
        <taxon>asterids</taxon>
        <taxon>Ericales</taxon>
        <taxon>Theaceae</taxon>
        <taxon>Camellia</taxon>
    </lineage>
</organism>
<accession>A0ACC0FPC6</accession>
<evidence type="ECO:0000313" key="2">
    <source>
        <dbReference type="Proteomes" id="UP001060215"/>
    </source>
</evidence>
<name>A0ACC0FPC6_9ERIC</name>
<comment type="caution">
    <text evidence="1">The sequence shown here is derived from an EMBL/GenBank/DDBJ whole genome shotgun (WGS) entry which is preliminary data.</text>
</comment>
<dbReference type="EMBL" id="CM045770">
    <property type="protein sequence ID" value="KAI7990389.1"/>
    <property type="molecule type" value="Genomic_DNA"/>
</dbReference>
<dbReference type="Proteomes" id="UP001060215">
    <property type="component" value="Chromosome 13"/>
</dbReference>
<gene>
    <name evidence="1" type="ORF">LOK49_LG12G00987</name>
</gene>
<proteinExistence type="predicted"/>
<sequence>MTNAMFSFSSFSIDEIQDGYNSLTEYEKDQALSKDYQNPLSGLENWGDIGSLCSKYGFYQEIVADKNVYFPKVEPPPPLPPLPPHQSPPPISNYGILGDFQFNPAFPLTEPIPETKTVFETKKEEQYCFSSASLELLSNYAGGLKKLKGEKYCSNLGDDETKGGGQKLSTEEIMRVAGERYIQFSTQRVDEIFMLAHPYGSSFSGLCLEETQDVELAHLLLAAAEKVGYQQYERASRLLKRCDWLASDTGNPVQRVVYYFVGALRERIDRETGRFVSRSTMGEQEKEVMASLGVSSNLVSMKIHQEIPFTQVMLFAGIQAVLENVALETNIHLVDFHIKSGVQWIVLMQALAERATYPIQHLKLTAVGTTEGHKMEETCKRLATFAESLSLSFSFKVVLLLDMKDIKKEHFDVEAKEAVVIYSNTILRDMISRPNCLETLMRVIRSLNPSIMVVIEVEANHNSPSFFNRFIETLFFFSAFFDCLEDCMERENKYRMIVEGIYFRNGIHNIVATEGEERVTRSVKMNVWKAFFARFGMVGLEMSESSLYQANLIVNRFSCGSSCTLENDGECLTVGWKGTPIHSLTTWKFR</sequence>
<reference evidence="1 2" key="1">
    <citation type="journal article" date="2022" name="Plant J.">
        <title>Chromosome-level genome of Camellia lanceoleosa provides a valuable resource for understanding genome evolution and self-incompatibility.</title>
        <authorList>
            <person name="Gong W."/>
            <person name="Xiao S."/>
            <person name="Wang L."/>
            <person name="Liao Z."/>
            <person name="Chang Y."/>
            <person name="Mo W."/>
            <person name="Hu G."/>
            <person name="Li W."/>
            <person name="Zhao G."/>
            <person name="Zhu H."/>
            <person name="Hu X."/>
            <person name="Ji K."/>
            <person name="Xiang X."/>
            <person name="Song Q."/>
            <person name="Yuan D."/>
            <person name="Jin S."/>
            <person name="Zhang L."/>
        </authorList>
    </citation>
    <scope>NUCLEOTIDE SEQUENCE [LARGE SCALE GENOMIC DNA]</scope>
    <source>
        <strain evidence="1">SQ_2022a</strain>
    </source>
</reference>
<protein>
    <submittedName>
        <fullName evidence="1">DELLA protein RGL2</fullName>
    </submittedName>
</protein>
<evidence type="ECO:0000313" key="1">
    <source>
        <dbReference type="EMBL" id="KAI7990389.1"/>
    </source>
</evidence>